<dbReference type="OrthoDB" id="7576725at2"/>
<gene>
    <name evidence="1" type="ORF">FOY91_06830</name>
</gene>
<evidence type="ECO:0000313" key="2">
    <source>
        <dbReference type="Proteomes" id="UP000318681"/>
    </source>
</evidence>
<dbReference type="EMBL" id="VNIM01000019">
    <property type="protein sequence ID" value="TVV75569.1"/>
    <property type="molecule type" value="Genomic_DNA"/>
</dbReference>
<keyword evidence="2" id="KW-1185">Reference proteome</keyword>
<evidence type="ECO:0000313" key="1">
    <source>
        <dbReference type="EMBL" id="TVV75569.1"/>
    </source>
</evidence>
<protein>
    <submittedName>
        <fullName evidence="1">Uncharacterized protein</fullName>
    </submittedName>
</protein>
<dbReference type="RefSeq" id="WP_145149428.1">
    <property type="nucleotide sequence ID" value="NZ_VNIM01000019.1"/>
</dbReference>
<proteinExistence type="predicted"/>
<comment type="caution">
    <text evidence="1">The sequence shown here is derived from an EMBL/GenBank/DDBJ whole genome shotgun (WGS) entry which is preliminary data.</text>
</comment>
<organism evidence="1 2">
    <name type="scientific">Alterirhizorhabdus solaris</name>
    <dbReference type="NCBI Taxonomy" id="2529389"/>
    <lineage>
        <taxon>Bacteria</taxon>
        <taxon>Pseudomonadati</taxon>
        <taxon>Pseudomonadota</taxon>
        <taxon>Alphaproteobacteria</taxon>
        <taxon>Sphingomonadales</taxon>
        <taxon>Rhizorhabdaceae</taxon>
        <taxon>Alterirhizorhabdus</taxon>
    </lineage>
</organism>
<reference evidence="1 2" key="1">
    <citation type="submission" date="2019-07" db="EMBL/GenBank/DDBJ databases">
        <title>Sphingomonas solaris sp. nov., isolated from a solar panel from Boston, Massachusetts.</title>
        <authorList>
            <person name="Tanner K."/>
            <person name="Pascual J."/>
            <person name="Mancuso C."/>
            <person name="Pereto J."/>
            <person name="Khalil A."/>
            <person name="Vilanova C."/>
        </authorList>
    </citation>
    <scope>NUCLEOTIDE SEQUENCE [LARGE SCALE GENOMIC DNA]</scope>
    <source>
        <strain evidence="1 2">R4DWN</strain>
    </source>
</reference>
<accession>A0A558R851</accession>
<name>A0A558R851_9SPHN</name>
<sequence>MIASEPSADEASIVGRDRVRHVMQGVLRAANRDWTDEALEAASGIKARAIKAYRVEGKEMPLSAALSLAVVLGARALNPLLATIGYVARPLDEAEQLHPMQIVADSLRHFSTIASAASDGRIDHTEQPSCQEAADMIIATVLPLSSAGKAA</sequence>
<dbReference type="Proteomes" id="UP000318681">
    <property type="component" value="Unassembled WGS sequence"/>
</dbReference>
<dbReference type="AlphaFoldDB" id="A0A558R851"/>